<dbReference type="PANTHER" id="PTHR37324">
    <property type="entry name" value="PTS SYSTEM GALACTITOL-SPECIFIC EIIC COMPONENT"/>
    <property type="match status" value="1"/>
</dbReference>
<dbReference type="InterPro" id="IPR013853">
    <property type="entry name" value="EIIC-GAT"/>
</dbReference>
<dbReference type="PATRIC" id="fig|1158614.3.peg.4030"/>
<dbReference type="RefSeq" id="WP_010782358.1">
    <property type="nucleotide sequence ID" value="NZ_ASWH01000004.1"/>
</dbReference>
<organism evidence="11 13">
    <name type="scientific">Enterococcus gilvus ATCC BAA-350</name>
    <dbReference type="NCBI Taxonomy" id="1158614"/>
    <lineage>
        <taxon>Bacteria</taxon>
        <taxon>Bacillati</taxon>
        <taxon>Bacillota</taxon>
        <taxon>Bacilli</taxon>
        <taxon>Lactobacillales</taxon>
        <taxon>Enterococcaceae</taxon>
        <taxon>Enterococcus</taxon>
    </lineage>
</organism>
<evidence type="ECO:0000256" key="4">
    <source>
        <dbReference type="ARBA" id="ARBA00022597"/>
    </source>
</evidence>
<keyword evidence="2" id="KW-0813">Transport</keyword>
<dbReference type="Proteomes" id="UP000014160">
    <property type="component" value="Unassembled WGS sequence"/>
</dbReference>
<comment type="caution">
    <text evidence="11">The sequence shown here is derived from an EMBL/GenBank/DDBJ whole genome shotgun (WGS) entry which is preliminary data.</text>
</comment>
<dbReference type="InterPro" id="IPR004703">
    <property type="entry name" value="PTS_sugar-sp_permease"/>
</dbReference>
<keyword evidence="14" id="KW-1185">Reference proteome</keyword>
<dbReference type="EMBL" id="ASWH01000004">
    <property type="protein sequence ID" value="EOW77611.1"/>
    <property type="molecule type" value="Genomic_DNA"/>
</dbReference>
<evidence type="ECO:0000256" key="2">
    <source>
        <dbReference type="ARBA" id="ARBA00022448"/>
    </source>
</evidence>
<feature type="transmembrane region" description="Helical" evidence="9">
    <location>
        <begin position="79"/>
        <end position="104"/>
    </location>
</feature>
<dbReference type="eggNOG" id="COG3775">
    <property type="taxonomic scope" value="Bacteria"/>
</dbReference>
<feature type="transmembrane region" description="Helical" evidence="9">
    <location>
        <begin position="357"/>
        <end position="379"/>
    </location>
</feature>
<dbReference type="HOGENOM" id="CLU_040393_0_0_9"/>
<keyword evidence="7 9" id="KW-1133">Transmembrane helix</keyword>
<sequence>MAIINYIMSLGASVMMPIIFTIFGIILGLGVSKSLRAGISVGIGFVGLSVITKLLADNLGPAVSKMVDLYGLNLSTLDIGWPAAAAVAYGTEVGAIVIPLGLLVNIVMLLTRTTNTVNIDLWNYWHFAFIGSIVSIATDSFLWGLFAVVITVVITLIGADRSQTKMENFYGKDLEGISIPQAFCVGFIPFAIITDWIIEKIPGLKSIDLDAKKMQEKFGIIGEPLFLGVIVGIILGLIAQYTVAEMLTLGITMAAVMVLIPKITGQFIEGLNPISQRSQELIGAKLKGGRKLNIGMTPALVIGHPVTLVCSLLLVPIILFLSVIIPGNKFLPLASLSGLIYIFPLVLPYTKGNVLRSLITGVLTLVTGVLFATSLSTIFTKAVRIVDGGLIPKGTTSVASIDFAASPFSWVVYQLTANIGIIGAGILGVLTVGFALFNRKKITTELVSK</sequence>
<dbReference type="InterPro" id="IPR013014">
    <property type="entry name" value="PTS_EIIC_2"/>
</dbReference>
<evidence type="ECO:0000313" key="14">
    <source>
        <dbReference type="Proteomes" id="UP000014160"/>
    </source>
</evidence>
<evidence type="ECO:0000256" key="1">
    <source>
        <dbReference type="ARBA" id="ARBA00004651"/>
    </source>
</evidence>
<name>R2V5R7_9ENTE</name>
<dbReference type="OrthoDB" id="9787936at2"/>
<evidence type="ECO:0000259" key="10">
    <source>
        <dbReference type="PROSITE" id="PS51104"/>
    </source>
</evidence>
<evidence type="ECO:0000313" key="12">
    <source>
        <dbReference type="EMBL" id="EOW77611.1"/>
    </source>
</evidence>
<dbReference type="PANTHER" id="PTHR37324:SF2">
    <property type="entry name" value="PTS SYSTEM GALACTITOL-SPECIFIC EIIC COMPONENT"/>
    <property type="match status" value="1"/>
</dbReference>
<feature type="transmembrane region" description="Helical" evidence="9">
    <location>
        <begin position="37"/>
        <end position="56"/>
    </location>
</feature>
<evidence type="ECO:0000256" key="5">
    <source>
        <dbReference type="ARBA" id="ARBA00022683"/>
    </source>
</evidence>
<feature type="transmembrane region" description="Helical" evidence="9">
    <location>
        <begin position="218"/>
        <end position="241"/>
    </location>
</feature>
<dbReference type="GO" id="GO:0015577">
    <property type="term" value="F:galactitol transmembrane transporter activity"/>
    <property type="evidence" value="ECO:0007669"/>
    <property type="project" value="InterPro"/>
</dbReference>
<proteinExistence type="predicted"/>
<keyword evidence="6 9" id="KW-0812">Transmembrane</keyword>
<evidence type="ECO:0000256" key="8">
    <source>
        <dbReference type="ARBA" id="ARBA00023136"/>
    </source>
</evidence>
<dbReference type="EMBL" id="AJDQ01000019">
    <property type="protein sequence ID" value="EOI53021.1"/>
    <property type="molecule type" value="Genomic_DNA"/>
</dbReference>
<feature type="transmembrane region" description="Helical" evidence="9">
    <location>
        <begin position="247"/>
        <end position="268"/>
    </location>
</feature>
<keyword evidence="5" id="KW-0598">Phosphotransferase system</keyword>
<comment type="subcellular location">
    <subcellularLocation>
        <location evidence="1">Cell membrane</location>
        <topology evidence="1">Multi-pass membrane protein</topology>
    </subcellularLocation>
</comment>
<feature type="transmembrane region" description="Helical" evidence="9">
    <location>
        <begin position="124"/>
        <end position="157"/>
    </location>
</feature>
<gene>
    <name evidence="12" type="ORF">I592_04131</name>
    <name evidence="11" type="ORF">UKC_04040</name>
</gene>
<dbReference type="PROSITE" id="PS51104">
    <property type="entry name" value="PTS_EIIC_TYPE_2"/>
    <property type="match status" value="1"/>
</dbReference>
<evidence type="ECO:0000313" key="13">
    <source>
        <dbReference type="Proteomes" id="UP000013750"/>
    </source>
</evidence>
<reference evidence="11 13" key="1">
    <citation type="submission" date="2013-02" db="EMBL/GenBank/DDBJ databases">
        <title>The Genome Sequence of Enterococcus gilvus ATCC BAA-350.</title>
        <authorList>
            <consortium name="The Broad Institute Genome Sequencing Platform"/>
            <consortium name="The Broad Institute Genome Sequencing Center for Infectious Disease"/>
            <person name="Earl A.M."/>
            <person name="Gilmore M.S."/>
            <person name="Lebreton F."/>
            <person name="Walker B."/>
            <person name="Young S.K."/>
            <person name="Zeng Q."/>
            <person name="Gargeya S."/>
            <person name="Fitzgerald M."/>
            <person name="Haas B."/>
            <person name="Abouelleil A."/>
            <person name="Alvarado L."/>
            <person name="Arachchi H.M."/>
            <person name="Berlin A.M."/>
            <person name="Chapman S.B."/>
            <person name="Dewar J."/>
            <person name="Goldberg J."/>
            <person name="Griggs A."/>
            <person name="Gujja S."/>
            <person name="Hansen M."/>
            <person name="Howarth C."/>
            <person name="Imamovic A."/>
            <person name="Larimer J."/>
            <person name="McCowan C."/>
            <person name="Murphy C."/>
            <person name="Neiman D."/>
            <person name="Pearson M."/>
            <person name="Priest M."/>
            <person name="Roberts A."/>
            <person name="Saif S."/>
            <person name="Shea T."/>
            <person name="Sisk P."/>
            <person name="Sykes S."/>
            <person name="Wortman J."/>
            <person name="Nusbaum C."/>
            <person name="Birren B."/>
        </authorList>
    </citation>
    <scope>NUCLEOTIDE SEQUENCE [LARGE SCALE GENOMIC DNA]</scope>
    <source>
        <strain evidence="11 13">ATCC BAA-350</strain>
    </source>
</reference>
<dbReference type="GO" id="GO:0005886">
    <property type="term" value="C:plasma membrane"/>
    <property type="evidence" value="ECO:0007669"/>
    <property type="project" value="UniProtKB-SubCell"/>
</dbReference>
<evidence type="ECO:0000256" key="6">
    <source>
        <dbReference type="ARBA" id="ARBA00022692"/>
    </source>
</evidence>
<evidence type="ECO:0000256" key="3">
    <source>
        <dbReference type="ARBA" id="ARBA00022475"/>
    </source>
</evidence>
<evidence type="ECO:0000313" key="11">
    <source>
        <dbReference type="EMBL" id="EOI53021.1"/>
    </source>
</evidence>
<protein>
    <recommendedName>
        <fullName evidence="10">PTS EIIC type-2 domain-containing protein</fullName>
    </recommendedName>
</protein>
<keyword evidence="3" id="KW-1003">Cell membrane</keyword>
<keyword evidence="4" id="KW-0762">Sugar transport</keyword>
<reference evidence="12 14" key="2">
    <citation type="submission" date="2013-03" db="EMBL/GenBank/DDBJ databases">
        <title>The Genome Sequence of Enterococcus gilvus ATCC BAA-350 (PacBio/Illumina hybrid assembly).</title>
        <authorList>
            <consortium name="The Broad Institute Genomics Platform"/>
            <consortium name="The Broad Institute Genome Sequencing Center for Infectious Disease"/>
            <person name="Earl A."/>
            <person name="Russ C."/>
            <person name="Gilmore M."/>
            <person name="Surin D."/>
            <person name="Walker B."/>
            <person name="Young S."/>
            <person name="Zeng Q."/>
            <person name="Gargeya S."/>
            <person name="Fitzgerald M."/>
            <person name="Haas B."/>
            <person name="Abouelleil A."/>
            <person name="Allen A.W."/>
            <person name="Alvarado L."/>
            <person name="Arachchi H.M."/>
            <person name="Berlin A.M."/>
            <person name="Chapman S.B."/>
            <person name="Gainer-Dewar J."/>
            <person name="Goldberg J."/>
            <person name="Griggs A."/>
            <person name="Gujja S."/>
            <person name="Hansen M."/>
            <person name="Howarth C."/>
            <person name="Imamovic A."/>
            <person name="Ireland A."/>
            <person name="Larimer J."/>
            <person name="McCowan C."/>
            <person name="Murphy C."/>
            <person name="Pearson M."/>
            <person name="Poon T.W."/>
            <person name="Priest M."/>
            <person name="Roberts A."/>
            <person name="Saif S."/>
            <person name="Shea T."/>
            <person name="Sisk P."/>
            <person name="Sykes S."/>
            <person name="Wortman J."/>
            <person name="Nusbaum C."/>
            <person name="Birren B."/>
        </authorList>
    </citation>
    <scope>NUCLEOTIDE SEQUENCE [LARGE SCALE GENOMIC DNA]</scope>
    <source>
        <strain evidence="12 14">ATCC BAA-350</strain>
    </source>
</reference>
<feature type="transmembrane region" description="Helical" evidence="9">
    <location>
        <begin position="177"/>
        <end position="198"/>
    </location>
</feature>
<feature type="transmembrane region" description="Helical" evidence="9">
    <location>
        <begin position="330"/>
        <end position="350"/>
    </location>
</feature>
<dbReference type="Proteomes" id="UP000013750">
    <property type="component" value="Unassembled WGS sequence"/>
</dbReference>
<dbReference type="GO" id="GO:0009401">
    <property type="term" value="P:phosphoenolpyruvate-dependent sugar phosphotransferase system"/>
    <property type="evidence" value="ECO:0007669"/>
    <property type="project" value="UniProtKB-KW"/>
</dbReference>
<dbReference type="Pfam" id="PF03611">
    <property type="entry name" value="EIIC-GAT"/>
    <property type="match status" value="1"/>
</dbReference>
<evidence type="ECO:0000256" key="9">
    <source>
        <dbReference type="SAM" id="Phobius"/>
    </source>
</evidence>
<dbReference type="AlphaFoldDB" id="R2V5R7"/>
<feature type="transmembrane region" description="Helical" evidence="9">
    <location>
        <begin position="299"/>
        <end position="324"/>
    </location>
</feature>
<feature type="domain" description="PTS EIIC type-2" evidence="10">
    <location>
        <begin position="4"/>
        <end position="449"/>
    </location>
</feature>
<accession>R2V5R7</accession>
<feature type="transmembrane region" description="Helical" evidence="9">
    <location>
        <begin position="415"/>
        <end position="437"/>
    </location>
</feature>
<evidence type="ECO:0000256" key="7">
    <source>
        <dbReference type="ARBA" id="ARBA00022989"/>
    </source>
</evidence>
<keyword evidence="8 9" id="KW-0472">Membrane</keyword>
<dbReference type="PIRSF" id="PIRSF006304">
    <property type="entry name" value="GatC"/>
    <property type="match status" value="1"/>
</dbReference>
<feature type="transmembrane region" description="Helical" evidence="9">
    <location>
        <begin position="6"/>
        <end position="30"/>
    </location>
</feature>